<sequence>MSDRVTPQPDQPDPHPERPGSAGEHVLQDALGTSDRAERFLADQMCDRLVPAMQEFVARMSMAFVATSDAHGECDSTLRAGPPGFLRVLDDRHLAWPEYRGNGVMASLGNITENPHVGLLMVDFTDELIGLHVNGSARLVDDVLMRSAHPDLPEESVPGRRADVWVEVTVEEAYIHCRKHIPRMVPVDRNRPWGTDDVRRKGGDHFGVAGARRAEARAARPGAEQGAGDPHAAAGAGAGASSGE</sequence>
<dbReference type="PANTHER" id="PTHR42815:SF2">
    <property type="entry name" value="FAD-BINDING, PUTATIVE (AFU_ORTHOLOGUE AFUA_6G07600)-RELATED"/>
    <property type="match status" value="1"/>
</dbReference>
<protein>
    <submittedName>
        <fullName evidence="3">Pyridoxamine 5'-phosphate oxidase family protein</fullName>
    </submittedName>
</protein>
<feature type="domain" description="Pyridoxamine 5'-phosphate oxidase N-terminal" evidence="2">
    <location>
        <begin position="50"/>
        <end position="177"/>
    </location>
</feature>
<dbReference type="SUPFAM" id="SSF50475">
    <property type="entry name" value="FMN-binding split barrel"/>
    <property type="match status" value="1"/>
</dbReference>
<comment type="caution">
    <text evidence="3">The sequence shown here is derived from an EMBL/GenBank/DDBJ whole genome shotgun (WGS) entry which is preliminary data.</text>
</comment>
<proteinExistence type="predicted"/>
<dbReference type="RefSeq" id="WP_274202145.1">
    <property type="nucleotide sequence ID" value="NZ_JAQZAO010000008.1"/>
</dbReference>
<feature type="compositionally biased region" description="Low complexity" evidence="1">
    <location>
        <begin position="219"/>
        <end position="235"/>
    </location>
</feature>
<evidence type="ECO:0000313" key="3">
    <source>
        <dbReference type="EMBL" id="MDD7967630.1"/>
    </source>
</evidence>
<dbReference type="Pfam" id="PF01243">
    <property type="entry name" value="PNPOx_N"/>
    <property type="match status" value="1"/>
</dbReference>
<dbReference type="InterPro" id="IPR012349">
    <property type="entry name" value="Split_barrel_FMN-bd"/>
</dbReference>
<evidence type="ECO:0000256" key="1">
    <source>
        <dbReference type="SAM" id="MobiDB-lite"/>
    </source>
</evidence>
<dbReference type="Proteomes" id="UP001300763">
    <property type="component" value="Unassembled WGS sequence"/>
</dbReference>
<feature type="region of interest" description="Disordered" evidence="1">
    <location>
        <begin position="1"/>
        <end position="23"/>
    </location>
</feature>
<feature type="region of interest" description="Disordered" evidence="1">
    <location>
        <begin position="212"/>
        <end position="244"/>
    </location>
</feature>
<dbReference type="InterPro" id="IPR011576">
    <property type="entry name" value="Pyridox_Oxase_N"/>
</dbReference>
<accession>A0ABT5SXP3</accession>
<name>A0ABT5SXP3_9PSEU</name>
<keyword evidence="4" id="KW-1185">Reference proteome</keyword>
<dbReference type="EMBL" id="JAQZAO010000008">
    <property type="protein sequence ID" value="MDD7967630.1"/>
    <property type="molecule type" value="Genomic_DNA"/>
</dbReference>
<organism evidence="3 4">
    <name type="scientific">Actinomycetospora lemnae</name>
    <dbReference type="NCBI Taxonomy" id="3019891"/>
    <lineage>
        <taxon>Bacteria</taxon>
        <taxon>Bacillati</taxon>
        <taxon>Actinomycetota</taxon>
        <taxon>Actinomycetes</taxon>
        <taxon>Pseudonocardiales</taxon>
        <taxon>Pseudonocardiaceae</taxon>
        <taxon>Actinomycetospora</taxon>
    </lineage>
</organism>
<gene>
    <name evidence="3" type="ORF">PGB27_20000</name>
</gene>
<reference evidence="3 4" key="1">
    <citation type="submission" date="2023-02" db="EMBL/GenBank/DDBJ databases">
        <title>Genome sequencing required for Actinomycetospora new species description.</title>
        <authorList>
            <person name="Saimee Y."/>
            <person name="Duangmal K."/>
        </authorList>
    </citation>
    <scope>NUCLEOTIDE SEQUENCE [LARGE SCALE GENOMIC DNA]</scope>
    <source>
        <strain evidence="3 4">DW7H6</strain>
    </source>
</reference>
<evidence type="ECO:0000259" key="2">
    <source>
        <dbReference type="Pfam" id="PF01243"/>
    </source>
</evidence>
<evidence type="ECO:0000313" key="4">
    <source>
        <dbReference type="Proteomes" id="UP001300763"/>
    </source>
</evidence>
<dbReference type="Gene3D" id="2.30.110.10">
    <property type="entry name" value="Electron Transport, Fmn-binding Protein, Chain A"/>
    <property type="match status" value="1"/>
</dbReference>
<dbReference type="PANTHER" id="PTHR42815">
    <property type="entry name" value="FAD-BINDING, PUTATIVE (AFU_ORTHOLOGUE AFUA_6G07600)-RELATED"/>
    <property type="match status" value="1"/>
</dbReference>